<dbReference type="EMBL" id="JXAK01000141">
    <property type="protein sequence ID" value="KIL34668.1"/>
    <property type="molecule type" value="Genomic_DNA"/>
</dbReference>
<evidence type="ECO:0000313" key="1">
    <source>
        <dbReference type="EMBL" id="KIL34668.1"/>
    </source>
</evidence>
<sequence length="68" mass="7916">MTKDNQEKIQEIRKALQKATPGPWEALINNGGCEVMPKGGSVNSWICQLWYKDEERMNLWDRHDTLRG</sequence>
<dbReference type="Proteomes" id="UP000031967">
    <property type="component" value="Unassembled WGS sequence"/>
</dbReference>
<dbReference type="RefSeq" id="WP_041052856.1">
    <property type="nucleotide sequence ID" value="NZ_JXAK01000141.1"/>
</dbReference>
<reference evidence="1 2" key="1">
    <citation type="submission" date="2014-12" db="EMBL/GenBank/DDBJ databases">
        <title>Draft genome sequence of Paenibacillus kamchatkensis strain B-2647.</title>
        <authorList>
            <person name="Karlyshev A.V."/>
            <person name="Kudryashova E.B."/>
        </authorList>
    </citation>
    <scope>NUCLEOTIDE SEQUENCE [LARGE SCALE GENOMIC DNA]</scope>
    <source>
        <strain evidence="1 2">VKM B-2647</strain>
    </source>
</reference>
<accession>A0ABR5A214</accession>
<proteinExistence type="predicted"/>
<gene>
    <name evidence="1" type="ORF">SD70_32465</name>
</gene>
<keyword evidence="2" id="KW-1185">Reference proteome</keyword>
<evidence type="ECO:0000313" key="2">
    <source>
        <dbReference type="Proteomes" id="UP000031967"/>
    </source>
</evidence>
<protein>
    <submittedName>
        <fullName evidence="1">Uncharacterized protein</fullName>
    </submittedName>
</protein>
<name>A0ABR5A214_9BACL</name>
<comment type="caution">
    <text evidence="1">The sequence shown here is derived from an EMBL/GenBank/DDBJ whole genome shotgun (WGS) entry which is preliminary data.</text>
</comment>
<organism evidence="1 2">
    <name type="scientific">Gordoniibacillus kamchatkensis</name>
    <dbReference type="NCBI Taxonomy" id="1590651"/>
    <lineage>
        <taxon>Bacteria</taxon>
        <taxon>Bacillati</taxon>
        <taxon>Bacillota</taxon>
        <taxon>Bacilli</taxon>
        <taxon>Bacillales</taxon>
        <taxon>Paenibacillaceae</taxon>
        <taxon>Gordoniibacillus</taxon>
    </lineage>
</organism>